<feature type="compositionally biased region" description="Basic and acidic residues" evidence="3">
    <location>
        <begin position="249"/>
        <end position="265"/>
    </location>
</feature>
<keyword evidence="4" id="KW-1185">Reference proteome</keyword>
<sequence>MASVNSSSISKNDYLKKYLSNDKPKKKTKTKPLAKGMKVVEDDAFISVSSKAVRDSEDESSDDNIKKELKAKLKIASAAKFRDDTFEVVEEIIRNPGNQASSSKWKEIKQEVMEKDESPPRRHRRRHDSNSSDQSPVRNKRSPSRSISPTSHKKKARSPIHHRGQKERMKMNEDESPPRRRRRHDSESSDQSPVRRKEELPQRRRSRSPARRDASPYRRRRRYDSGASDQSPVRKDKSKRVSRSPVRNIKKEVKSPSREKDESPVRRRRKRSSGSSDQSPVRKRARSPSSNKIKQEVRSSSPEQKSIASRAKTLDGKRAGLVSANEMREETKWLKEKERRIMDDLDEDLTGRGAETKVRSSAYKKKSSKEDLEKKAREAKKNEELKEKYETWNKGLSQIQGRKEQLVEMERTIKEDFARYADDKAMNEHLKEQLYLEDDPMAQIISKKRQKVRERTTTVYPTYQGSWAPNRFNIQPGYRWDGVDRSNGFEGKMALTDNKRKAQEEHTYRSILECGE</sequence>
<feature type="compositionally biased region" description="Basic and acidic residues" evidence="3">
    <location>
        <begin position="326"/>
        <end position="343"/>
    </location>
</feature>
<feature type="compositionally biased region" description="Basic and acidic residues" evidence="3">
    <location>
        <begin position="104"/>
        <end position="120"/>
    </location>
</feature>
<dbReference type="GO" id="GO:0005684">
    <property type="term" value="C:U2-type spliceosomal complex"/>
    <property type="evidence" value="ECO:0007669"/>
    <property type="project" value="TreeGrafter"/>
</dbReference>
<evidence type="ECO:0000256" key="3">
    <source>
        <dbReference type="SAM" id="MobiDB-lite"/>
    </source>
</evidence>
<dbReference type="Proteomes" id="UP000887540">
    <property type="component" value="Unplaced"/>
</dbReference>
<feature type="compositionally biased region" description="Basic and acidic residues" evidence="3">
    <location>
        <begin position="368"/>
        <end position="381"/>
    </location>
</feature>
<feature type="compositionally biased region" description="Polar residues" evidence="3">
    <location>
        <begin position="287"/>
        <end position="307"/>
    </location>
</feature>
<dbReference type="GO" id="GO:0003723">
    <property type="term" value="F:RNA binding"/>
    <property type="evidence" value="ECO:0007669"/>
    <property type="project" value="TreeGrafter"/>
</dbReference>
<dbReference type="WBParaSite" id="ACRNAN_Path_1169.g4528.t1">
    <property type="protein sequence ID" value="ACRNAN_Path_1169.g4528.t1"/>
    <property type="gene ID" value="ACRNAN_Path_1169.g4528"/>
</dbReference>
<dbReference type="GO" id="GO:0000398">
    <property type="term" value="P:mRNA splicing, via spliceosome"/>
    <property type="evidence" value="ECO:0007669"/>
    <property type="project" value="TreeGrafter"/>
</dbReference>
<proteinExistence type="inferred from homology"/>
<dbReference type="AlphaFoldDB" id="A0A914BWK9"/>
<dbReference type="InterPro" id="IPR051112">
    <property type="entry name" value="CWC26_splicing_factor"/>
</dbReference>
<comment type="similarity">
    <text evidence="1">Belongs to the CWC26 family.</text>
</comment>
<organism evidence="4 5">
    <name type="scientific">Acrobeloides nanus</name>
    <dbReference type="NCBI Taxonomy" id="290746"/>
    <lineage>
        <taxon>Eukaryota</taxon>
        <taxon>Metazoa</taxon>
        <taxon>Ecdysozoa</taxon>
        <taxon>Nematoda</taxon>
        <taxon>Chromadorea</taxon>
        <taxon>Rhabditida</taxon>
        <taxon>Tylenchina</taxon>
        <taxon>Cephalobomorpha</taxon>
        <taxon>Cephaloboidea</taxon>
        <taxon>Cephalobidae</taxon>
        <taxon>Acrobeloides</taxon>
    </lineage>
</organism>
<feature type="compositionally biased region" description="Basic residues" evidence="3">
    <location>
        <begin position="151"/>
        <end position="165"/>
    </location>
</feature>
<name>A0A914BWK9_9BILA</name>
<evidence type="ECO:0000313" key="4">
    <source>
        <dbReference type="Proteomes" id="UP000887540"/>
    </source>
</evidence>
<feature type="compositionally biased region" description="Basic and acidic residues" evidence="3">
    <location>
        <begin position="166"/>
        <end position="178"/>
    </location>
</feature>
<feature type="compositionally biased region" description="Basic and acidic residues" evidence="3">
    <location>
        <begin position="193"/>
        <end position="202"/>
    </location>
</feature>
<dbReference type="InterPro" id="IPR018609">
    <property type="entry name" value="Bud13"/>
</dbReference>
<dbReference type="GO" id="GO:0070274">
    <property type="term" value="C:RES complex"/>
    <property type="evidence" value="ECO:0007669"/>
    <property type="project" value="TreeGrafter"/>
</dbReference>
<evidence type="ECO:0000256" key="1">
    <source>
        <dbReference type="ARBA" id="ARBA00011069"/>
    </source>
</evidence>
<evidence type="ECO:0000313" key="5">
    <source>
        <dbReference type="WBParaSite" id="ACRNAN_Path_1169.g4528.t1"/>
    </source>
</evidence>
<accession>A0A914BWK9</accession>
<feature type="region of interest" description="Disordered" evidence="3">
    <location>
        <begin position="93"/>
        <end position="381"/>
    </location>
</feature>
<dbReference type="Pfam" id="PF09736">
    <property type="entry name" value="Bud13"/>
    <property type="match status" value="1"/>
</dbReference>
<dbReference type="PANTHER" id="PTHR31809">
    <property type="entry name" value="BUD13 HOMOLOG"/>
    <property type="match status" value="1"/>
</dbReference>
<evidence type="ECO:0000256" key="2">
    <source>
        <dbReference type="ARBA" id="ARBA00014454"/>
    </source>
</evidence>
<reference evidence="5" key="1">
    <citation type="submission" date="2022-11" db="UniProtKB">
        <authorList>
            <consortium name="WormBaseParasite"/>
        </authorList>
    </citation>
    <scope>IDENTIFICATION</scope>
</reference>
<dbReference type="PANTHER" id="PTHR31809:SF0">
    <property type="entry name" value="BUD13 HOMOLOG"/>
    <property type="match status" value="1"/>
</dbReference>
<protein>
    <recommendedName>
        <fullName evidence="2">BUD13 homolog</fullName>
    </recommendedName>
</protein>